<organism evidence="6 7">
    <name type="scientific">Roseovarius azorensis</name>
    <dbReference type="NCBI Taxonomy" id="1287727"/>
    <lineage>
        <taxon>Bacteria</taxon>
        <taxon>Pseudomonadati</taxon>
        <taxon>Pseudomonadota</taxon>
        <taxon>Alphaproteobacteria</taxon>
        <taxon>Rhodobacterales</taxon>
        <taxon>Roseobacteraceae</taxon>
        <taxon>Roseovarius</taxon>
    </lineage>
</organism>
<dbReference type="PANTHER" id="PTHR12629">
    <property type="entry name" value="DIPHOSPHOINOSITOL POLYPHOSPHATE PHOSPHOHYDROLASE"/>
    <property type="match status" value="1"/>
</dbReference>
<dbReference type="RefSeq" id="WP_093038606.1">
    <property type="nucleotide sequence ID" value="NZ_FOAG01000011.1"/>
</dbReference>
<comment type="cofactor">
    <cofactor evidence="1">
        <name>Mg(2+)</name>
        <dbReference type="ChEBI" id="CHEBI:18420"/>
    </cofactor>
</comment>
<dbReference type="Pfam" id="PF00293">
    <property type="entry name" value="NUDIX"/>
    <property type="match status" value="1"/>
</dbReference>
<keyword evidence="3" id="KW-0378">Hydrolase</keyword>
<evidence type="ECO:0000256" key="4">
    <source>
        <dbReference type="ARBA" id="ARBA00022842"/>
    </source>
</evidence>
<dbReference type="GO" id="GO:0005737">
    <property type="term" value="C:cytoplasm"/>
    <property type="evidence" value="ECO:0007669"/>
    <property type="project" value="TreeGrafter"/>
</dbReference>
<evidence type="ECO:0000256" key="3">
    <source>
        <dbReference type="ARBA" id="ARBA00022801"/>
    </source>
</evidence>
<dbReference type="Gene3D" id="3.90.79.10">
    <property type="entry name" value="Nucleoside Triphosphate Pyrophosphohydrolase"/>
    <property type="match status" value="1"/>
</dbReference>
<dbReference type="EMBL" id="FOAG01000011">
    <property type="protein sequence ID" value="SEM01000.1"/>
    <property type="molecule type" value="Genomic_DNA"/>
</dbReference>
<dbReference type="GO" id="GO:1901911">
    <property type="term" value="P:adenosine 5'-(hexahydrogen pentaphosphate) catabolic process"/>
    <property type="evidence" value="ECO:0007669"/>
    <property type="project" value="TreeGrafter"/>
</dbReference>
<protein>
    <submittedName>
        <fullName evidence="6">8-oxo-dGTP pyrophosphatase MutT, NUDIX family</fullName>
    </submittedName>
</protein>
<dbReference type="GO" id="GO:0046872">
    <property type="term" value="F:metal ion binding"/>
    <property type="evidence" value="ECO:0007669"/>
    <property type="project" value="UniProtKB-KW"/>
</dbReference>
<dbReference type="PANTHER" id="PTHR12629:SF0">
    <property type="entry name" value="DIPHOSPHOINOSITOL-POLYPHOSPHATE DIPHOSPHATASE"/>
    <property type="match status" value="1"/>
</dbReference>
<evidence type="ECO:0000256" key="1">
    <source>
        <dbReference type="ARBA" id="ARBA00001946"/>
    </source>
</evidence>
<feature type="domain" description="Nudix hydrolase" evidence="5">
    <location>
        <begin position="18"/>
        <end position="152"/>
    </location>
</feature>
<dbReference type="InterPro" id="IPR047198">
    <property type="entry name" value="DDP-like_NUDIX"/>
</dbReference>
<dbReference type="InterPro" id="IPR000086">
    <property type="entry name" value="NUDIX_hydrolase_dom"/>
</dbReference>
<keyword evidence="4" id="KW-0460">Magnesium</keyword>
<gene>
    <name evidence="6" type="ORF">SAMN05443999_11135</name>
</gene>
<keyword evidence="7" id="KW-1185">Reference proteome</keyword>
<evidence type="ECO:0000259" key="5">
    <source>
        <dbReference type="PROSITE" id="PS51462"/>
    </source>
</evidence>
<dbReference type="CDD" id="cd04666">
    <property type="entry name" value="NUDIX_DIPP2_like_Nudt4"/>
    <property type="match status" value="1"/>
</dbReference>
<accession>A0A1H7UVJ0</accession>
<dbReference type="Proteomes" id="UP000199582">
    <property type="component" value="Unassembled WGS sequence"/>
</dbReference>
<dbReference type="InterPro" id="IPR015797">
    <property type="entry name" value="NUDIX_hydrolase-like_dom_sf"/>
</dbReference>
<name>A0A1H7UVJ0_9RHOB</name>
<dbReference type="GO" id="GO:1901909">
    <property type="term" value="P:diadenosine hexaphosphate catabolic process"/>
    <property type="evidence" value="ECO:0007669"/>
    <property type="project" value="TreeGrafter"/>
</dbReference>
<dbReference type="SUPFAM" id="SSF55811">
    <property type="entry name" value="Nudix"/>
    <property type="match status" value="1"/>
</dbReference>
<reference evidence="6 7" key="1">
    <citation type="submission" date="2016-10" db="EMBL/GenBank/DDBJ databases">
        <authorList>
            <person name="de Groot N.N."/>
        </authorList>
    </citation>
    <scope>NUCLEOTIDE SEQUENCE [LARGE SCALE GENOMIC DNA]</scope>
    <source>
        <strain evidence="6 7">DSM 100674</strain>
    </source>
</reference>
<dbReference type="PROSITE" id="PS51462">
    <property type="entry name" value="NUDIX"/>
    <property type="match status" value="1"/>
</dbReference>
<dbReference type="GO" id="GO:1901907">
    <property type="term" value="P:diadenosine pentaphosphate catabolic process"/>
    <property type="evidence" value="ECO:0007669"/>
    <property type="project" value="TreeGrafter"/>
</dbReference>
<keyword evidence="2" id="KW-0479">Metal-binding</keyword>
<dbReference type="OrthoDB" id="7066910at2"/>
<dbReference type="GO" id="GO:0034432">
    <property type="term" value="F:bis(5'-adenosyl)-pentaphosphatase activity"/>
    <property type="evidence" value="ECO:0007669"/>
    <property type="project" value="TreeGrafter"/>
</dbReference>
<dbReference type="GO" id="GO:0000298">
    <property type="term" value="F:endopolyphosphatase activity"/>
    <property type="evidence" value="ECO:0007669"/>
    <property type="project" value="TreeGrafter"/>
</dbReference>
<dbReference type="GO" id="GO:0034431">
    <property type="term" value="F:bis(5'-adenosyl)-hexaphosphatase activity"/>
    <property type="evidence" value="ECO:0007669"/>
    <property type="project" value="TreeGrafter"/>
</dbReference>
<dbReference type="GO" id="GO:0071543">
    <property type="term" value="P:diphosphoinositol polyphosphate metabolic process"/>
    <property type="evidence" value="ECO:0007669"/>
    <property type="project" value="TreeGrafter"/>
</dbReference>
<evidence type="ECO:0000313" key="7">
    <source>
        <dbReference type="Proteomes" id="UP000199582"/>
    </source>
</evidence>
<evidence type="ECO:0000256" key="2">
    <source>
        <dbReference type="ARBA" id="ARBA00022723"/>
    </source>
</evidence>
<dbReference type="STRING" id="1287727.SAMN05443999_11135"/>
<proteinExistence type="predicted"/>
<evidence type="ECO:0000313" key="6">
    <source>
        <dbReference type="EMBL" id="SEM01000.1"/>
    </source>
</evidence>
<dbReference type="GO" id="GO:0008486">
    <property type="term" value="F:diphosphoinositol-polyphosphate diphosphatase activity"/>
    <property type="evidence" value="ECO:0007669"/>
    <property type="project" value="TreeGrafter"/>
</dbReference>
<dbReference type="AlphaFoldDB" id="A0A1H7UVJ0"/>
<sequence length="152" mass="17468">MTQHFPRAAGAVHVPPFPPDMQVAALCWRKRKGRKEVLLITSRDTGRWVVPKGWPIDGLNAPQSALREAWEEAGVRGDADKARYAGQFCYDKVLDNGKELPVRAELYKVRLRMEDVEDSYPEAHERKRIWVAPRKAAKLVDEPELQDILRRL</sequence>